<proteinExistence type="predicted"/>
<feature type="transmembrane region" description="Helical" evidence="1">
    <location>
        <begin position="70"/>
        <end position="95"/>
    </location>
</feature>
<evidence type="ECO:0000256" key="1">
    <source>
        <dbReference type="SAM" id="Phobius"/>
    </source>
</evidence>
<accession>A0A7W7VSM3</accession>
<keyword evidence="1" id="KW-0812">Transmembrane</keyword>
<dbReference type="RefSeq" id="WP_221521438.1">
    <property type="nucleotide sequence ID" value="NZ_JACHJV010000001.1"/>
</dbReference>
<keyword evidence="1" id="KW-0472">Membrane</keyword>
<reference evidence="2 3" key="1">
    <citation type="submission" date="2020-08" db="EMBL/GenBank/DDBJ databases">
        <title>Sequencing the genomes of 1000 actinobacteria strains.</title>
        <authorList>
            <person name="Klenk H.-P."/>
        </authorList>
    </citation>
    <scope>NUCLEOTIDE SEQUENCE [LARGE SCALE GENOMIC DNA]</scope>
    <source>
        <strain evidence="2 3">DSM 41654</strain>
    </source>
</reference>
<evidence type="ECO:0000313" key="3">
    <source>
        <dbReference type="Proteomes" id="UP000540506"/>
    </source>
</evidence>
<feature type="transmembrane region" description="Helical" evidence="1">
    <location>
        <begin position="193"/>
        <end position="211"/>
    </location>
</feature>
<keyword evidence="1" id="KW-1133">Transmembrane helix</keyword>
<keyword evidence="3" id="KW-1185">Reference proteome</keyword>
<name>A0A7W7VSM3_KITKI</name>
<feature type="transmembrane region" description="Helical" evidence="1">
    <location>
        <begin position="169"/>
        <end position="187"/>
    </location>
</feature>
<organism evidence="2 3">
    <name type="scientific">Kitasatospora kifunensis</name>
    <name type="common">Streptomyces kifunensis</name>
    <dbReference type="NCBI Taxonomy" id="58351"/>
    <lineage>
        <taxon>Bacteria</taxon>
        <taxon>Bacillati</taxon>
        <taxon>Actinomycetota</taxon>
        <taxon>Actinomycetes</taxon>
        <taxon>Kitasatosporales</taxon>
        <taxon>Streptomycetaceae</taxon>
        <taxon>Kitasatospora</taxon>
    </lineage>
</organism>
<dbReference type="EMBL" id="JACHJV010000001">
    <property type="protein sequence ID" value="MBB4921331.1"/>
    <property type="molecule type" value="Genomic_DNA"/>
</dbReference>
<feature type="transmembrane region" description="Helical" evidence="1">
    <location>
        <begin position="107"/>
        <end position="130"/>
    </location>
</feature>
<protein>
    <submittedName>
        <fullName evidence="2">Uncharacterized protein</fullName>
    </submittedName>
</protein>
<comment type="caution">
    <text evidence="2">The sequence shown here is derived from an EMBL/GenBank/DDBJ whole genome shotgun (WGS) entry which is preliminary data.</text>
</comment>
<sequence>MDGQETGSAAGQSMDETLDVSRVLSLIAEEREHVRRRVRSDPFLLFSVWGCVWLVGFGTSYLGYGPDRVIPGWLGAAVPAVLIVTALIWSIGYSLRIGRGVSGPSRTVAAMYGWSWSLGFGCLSVVNTALIRRGLSSDTAAMLWSSSALLLTGVLYLAGGMIGQDKARYSLGAWSMLCAAGAVFAGVPGNFLVQSLAGGGGFLAMAGYHWFQRAGARWPRS</sequence>
<dbReference type="AlphaFoldDB" id="A0A7W7VSM3"/>
<gene>
    <name evidence="2" type="ORF">FHR34_000324</name>
</gene>
<feature type="transmembrane region" description="Helical" evidence="1">
    <location>
        <begin position="43"/>
        <end position="64"/>
    </location>
</feature>
<dbReference type="Proteomes" id="UP000540506">
    <property type="component" value="Unassembled WGS sequence"/>
</dbReference>
<feature type="transmembrane region" description="Helical" evidence="1">
    <location>
        <begin position="142"/>
        <end position="162"/>
    </location>
</feature>
<evidence type="ECO:0000313" key="2">
    <source>
        <dbReference type="EMBL" id="MBB4921331.1"/>
    </source>
</evidence>